<dbReference type="EMBL" id="JAAGWF010000018">
    <property type="protein sequence ID" value="NEK59385.1"/>
    <property type="molecule type" value="Genomic_DNA"/>
</dbReference>
<proteinExistence type="predicted"/>
<organism evidence="1 2">
    <name type="scientific">Geodermatophilus sabuli</name>
    <dbReference type="NCBI Taxonomy" id="1564158"/>
    <lineage>
        <taxon>Bacteria</taxon>
        <taxon>Bacillati</taxon>
        <taxon>Actinomycetota</taxon>
        <taxon>Actinomycetes</taxon>
        <taxon>Geodermatophilales</taxon>
        <taxon>Geodermatophilaceae</taxon>
        <taxon>Geodermatophilus</taxon>
    </lineage>
</organism>
<protein>
    <submittedName>
        <fullName evidence="1">Uncharacterized protein</fullName>
    </submittedName>
</protein>
<evidence type="ECO:0000313" key="2">
    <source>
        <dbReference type="Proteomes" id="UP000470246"/>
    </source>
</evidence>
<comment type="caution">
    <text evidence="1">The sequence shown here is derived from an EMBL/GenBank/DDBJ whole genome shotgun (WGS) entry which is preliminary data.</text>
</comment>
<dbReference type="Proteomes" id="UP000470246">
    <property type="component" value="Unassembled WGS sequence"/>
</dbReference>
<dbReference type="AlphaFoldDB" id="A0A7K3W3C8"/>
<name>A0A7K3W3C8_9ACTN</name>
<accession>A0A7K3W3C8</accession>
<dbReference type="RefSeq" id="WP_163482765.1">
    <property type="nucleotide sequence ID" value="NZ_JAAGWF010000018.1"/>
</dbReference>
<keyword evidence="2" id="KW-1185">Reference proteome</keyword>
<sequence>MCRFRRWLDTEGELEKAPTDGIEILSGLEKPVPVLTDSEIAALLKACAVGRGRPGTFDRDVFGSPGRSSAAATA</sequence>
<evidence type="ECO:0000313" key="1">
    <source>
        <dbReference type="EMBL" id="NEK59385.1"/>
    </source>
</evidence>
<reference evidence="1 2" key="1">
    <citation type="submission" date="2020-02" db="EMBL/GenBank/DDBJ databases">
        <title>Geodermatophilus sabuli CPCC 205279 I12A-02694.</title>
        <authorList>
            <person name="Jiang Z."/>
        </authorList>
    </citation>
    <scope>NUCLEOTIDE SEQUENCE [LARGE SCALE GENOMIC DNA]</scope>
    <source>
        <strain evidence="1 2">I12A-02694</strain>
    </source>
</reference>
<gene>
    <name evidence="1" type="ORF">GCU56_16120</name>
</gene>